<keyword evidence="4" id="KW-1185">Reference proteome</keyword>
<evidence type="ECO:0000313" key="4">
    <source>
        <dbReference type="Proteomes" id="UP000250140"/>
    </source>
</evidence>
<accession>A0A8E2JU65</accession>
<dbReference type="Pfam" id="PF24864">
    <property type="entry name" value="DUF7730"/>
    <property type="match status" value="1"/>
</dbReference>
<dbReference type="PANTHER" id="PTHR38790:SF4">
    <property type="entry name" value="2EXR DOMAIN-CONTAINING PROTEIN"/>
    <property type="match status" value="1"/>
</dbReference>
<dbReference type="OrthoDB" id="62952at2759"/>
<feature type="domain" description="DUF7730" evidence="2">
    <location>
        <begin position="114"/>
        <end position="261"/>
    </location>
</feature>
<dbReference type="InterPro" id="IPR056632">
    <property type="entry name" value="DUF7730"/>
</dbReference>
<gene>
    <name evidence="3" type="ORF">AOQ84DRAFT_363286</name>
</gene>
<dbReference type="EMBL" id="KV749448">
    <property type="protein sequence ID" value="OCL09422.1"/>
    <property type="molecule type" value="Genomic_DNA"/>
</dbReference>
<dbReference type="PANTHER" id="PTHR38790">
    <property type="entry name" value="2EXR DOMAIN-CONTAINING PROTEIN-RELATED"/>
    <property type="match status" value="1"/>
</dbReference>
<sequence>MNAEEPQSIQGVACGYVRPVTLPPSQPQRQSQDRHLASNRTVLEGNGEYYGEYHGELRDESEERMRMCGTWPELPNRLKSSPSIPYDSADDEERTGLCSSCSSRQPRNKPSAFPLFSLPTHIRQQIYSYILTDLSTTRTLVHISRAPRILPSYKVSRPRPPKLLYHLDPAPREPFTTSLLLASRELYHDALPVLYAHKTFYPRDLEGLLPLFLNNLSPFARQSIRRIRLSSESAEPRDFSPCSDRTKPTIQWAITCAQVATLNATLHGVEVCGRSFLSHVVNRPLLYPLCKIKASKILVDGSYASFKEKAEAEKRFEELLWEASERLKAAAKRREESTQAEADERARRREMELAEIRAIIESQEKREKECRTMGDSLYVVLRRQQSIENDPAGVKGLKQFEAELEAHREKERIEAEMDEEDEFEIVNLPPSPPKYEDVVSEEWDVVSTISESTLPLGRSSTSDDEWQDTASTLAETVSGSSVDSAKTNDVWEDVEK</sequence>
<evidence type="ECO:0000259" key="2">
    <source>
        <dbReference type="Pfam" id="PF24864"/>
    </source>
</evidence>
<proteinExistence type="predicted"/>
<evidence type="ECO:0000313" key="3">
    <source>
        <dbReference type="EMBL" id="OCL09422.1"/>
    </source>
</evidence>
<dbReference type="AlphaFoldDB" id="A0A8E2JU65"/>
<protein>
    <recommendedName>
        <fullName evidence="2">DUF7730 domain-containing protein</fullName>
    </recommendedName>
</protein>
<feature type="region of interest" description="Disordered" evidence="1">
    <location>
        <begin position="79"/>
        <end position="108"/>
    </location>
</feature>
<reference evidence="3 4" key="1">
    <citation type="journal article" date="2016" name="Nat. Commun.">
        <title>Ectomycorrhizal ecology is imprinted in the genome of the dominant symbiotic fungus Cenococcum geophilum.</title>
        <authorList>
            <consortium name="DOE Joint Genome Institute"/>
            <person name="Peter M."/>
            <person name="Kohler A."/>
            <person name="Ohm R.A."/>
            <person name="Kuo A."/>
            <person name="Krutzmann J."/>
            <person name="Morin E."/>
            <person name="Arend M."/>
            <person name="Barry K.W."/>
            <person name="Binder M."/>
            <person name="Choi C."/>
            <person name="Clum A."/>
            <person name="Copeland A."/>
            <person name="Grisel N."/>
            <person name="Haridas S."/>
            <person name="Kipfer T."/>
            <person name="LaButti K."/>
            <person name="Lindquist E."/>
            <person name="Lipzen A."/>
            <person name="Maire R."/>
            <person name="Meier B."/>
            <person name="Mihaltcheva S."/>
            <person name="Molinier V."/>
            <person name="Murat C."/>
            <person name="Poggeler S."/>
            <person name="Quandt C.A."/>
            <person name="Sperisen C."/>
            <person name="Tritt A."/>
            <person name="Tisserant E."/>
            <person name="Crous P.W."/>
            <person name="Henrissat B."/>
            <person name="Nehls U."/>
            <person name="Egli S."/>
            <person name="Spatafora J.W."/>
            <person name="Grigoriev I.V."/>
            <person name="Martin F.M."/>
        </authorList>
    </citation>
    <scope>NUCLEOTIDE SEQUENCE [LARGE SCALE GENOMIC DNA]</scope>
    <source>
        <strain evidence="3 4">CBS 207.34</strain>
    </source>
</reference>
<evidence type="ECO:0000256" key="1">
    <source>
        <dbReference type="SAM" id="MobiDB-lite"/>
    </source>
</evidence>
<feature type="region of interest" description="Disordered" evidence="1">
    <location>
        <begin position="453"/>
        <end position="496"/>
    </location>
</feature>
<organism evidence="3 4">
    <name type="scientific">Glonium stellatum</name>
    <dbReference type="NCBI Taxonomy" id="574774"/>
    <lineage>
        <taxon>Eukaryota</taxon>
        <taxon>Fungi</taxon>
        <taxon>Dikarya</taxon>
        <taxon>Ascomycota</taxon>
        <taxon>Pezizomycotina</taxon>
        <taxon>Dothideomycetes</taxon>
        <taxon>Pleosporomycetidae</taxon>
        <taxon>Gloniales</taxon>
        <taxon>Gloniaceae</taxon>
        <taxon>Glonium</taxon>
    </lineage>
</organism>
<dbReference type="Proteomes" id="UP000250140">
    <property type="component" value="Unassembled WGS sequence"/>
</dbReference>
<feature type="region of interest" description="Disordered" evidence="1">
    <location>
        <begin position="18"/>
        <end position="43"/>
    </location>
</feature>
<name>A0A8E2JU65_9PEZI</name>
<feature type="compositionally biased region" description="Polar residues" evidence="1">
    <location>
        <begin position="468"/>
        <end position="487"/>
    </location>
</feature>